<dbReference type="CDD" id="cd02440">
    <property type="entry name" value="AdoMet_MTases"/>
    <property type="match status" value="1"/>
</dbReference>
<evidence type="ECO:0000256" key="1">
    <source>
        <dbReference type="ARBA" id="ARBA00022603"/>
    </source>
</evidence>
<dbReference type="InterPro" id="IPR023267">
    <property type="entry name" value="RCMT"/>
</dbReference>
<accession>A0A9N8H399</accession>
<dbReference type="PROSITE" id="PS51686">
    <property type="entry name" value="SAM_MT_RSMB_NOP"/>
    <property type="match status" value="1"/>
</dbReference>
<protein>
    <submittedName>
        <fullName evidence="9">Small subunit methyltransferase B</fullName>
    </submittedName>
</protein>
<dbReference type="GO" id="GO:0005730">
    <property type="term" value="C:nucleolus"/>
    <property type="evidence" value="ECO:0007669"/>
    <property type="project" value="TreeGrafter"/>
</dbReference>
<feature type="region of interest" description="Disordered" evidence="6">
    <location>
        <begin position="45"/>
        <end position="76"/>
    </location>
</feature>
<feature type="binding site" evidence="5">
    <location>
        <position position="406"/>
    </location>
    <ligand>
        <name>S-adenosyl-L-methionine</name>
        <dbReference type="ChEBI" id="CHEBI:59789"/>
    </ligand>
</feature>
<keyword evidence="3 5" id="KW-0949">S-adenosyl-L-methionine</keyword>
<name>A0A9N8H399_9STRA</name>
<dbReference type="PANTHER" id="PTHR22807">
    <property type="entry name" value="NOP2 YEAST -RELATED NOL1/NOP2/FMU SUN DOMAIN-CONTAINING"/>
    <property type="match status" value="1"/>
</dbReference>
<evidence type="ECO:0000256" key="5">
    <source>
        <dbReference type="PROSITE-ProRule" id="PRU01023"/>
    </source>
</evidence>
<evidence type="ECO:0000256" key="4">
    <source>
        <dbReference type="ARBA" id="ARBA00022884"/>
    </source>
</evidence>
<evidence type="ECO:0000256" key="2">
    <source>
        <dbReference type="ARBA" id="ARBA00022679"/>
    </source>
</evidence>
<dbReference type="GO" id="GO:0003723">
    <property type="term" value="F:RNA binding"/>
    <property type="evidence" value="ECO:0007669"/>
    <property type="project" value="UniProtKB-UniRule"/>
</dbReference>
<dbReference type="AlphaFoldDB" id="A0A9N8H399"/>
<feature type="binding site" evidence="5">
    <location>
        <position position="380"/>
    </location>
    <ligand>
        <name>S-adenosyl-L-methionine</name>
        <dbReference type="ChEBI" id="CHEBI:59789"/>
    </ligand>
</feature>
<dbReference type="Pfam" id="PF01189">
    <property type="entry name" value="Methyltr_RsmB-F"/>
    <property type="match status" value="1"/>
</dbReference>
<evidence type="ECO:0000313" key="10">
    <source>
        <dbReference type="Proteomes" id="UP001153069"/>
    </source>
</evidence>
<feature type="domain" description="SAM-dependent MTase RsmB/NOP-type" evidence="8">
    <location>
        <begin position="232"/>
        <end position="550"/>
    </location>
</feature>
<feature type="binding site" evidence="5">
    <location>
        <begin position="358"/>
        <end position="364"/>
    </location>
    <ligand>
        <name>S-adenosyl-L-methionine</name>
        <dbReference type="ChEBI" id="CHEBI:59789"/>
    </ligand>
</feature>
<dbReference type="GO" id="GO:0000470">
    <property type="term" value="P:maturation of LSU-rRNA"/>
    <property type="evidence" value="ECO:0007669"/>
    <property type="project" value="TreeGrafter"/>
</dbReference>
<keyword evidence="7" id="KW-0732">Signal</keyword>
<feature type="signal peptide" evidence="7">
    <location>
        <begin position="1"/>
        <end position="25"/>
    </location>
</feature>
<feature type="binding site" evidence="5">
    <location>
        <position position="425"/>
    </location>
    <ligand>
        <name>S-adenosyl-L-methionine</name>
        <dbReference type="ChEBI" id="CHEBI:59789"/>
    </ligand>
</feature>
<keyword evidence="2 5" id="KW-0808">Transferase</keyword>
<dbReference type="InterPro" id="IPR029063">
    <property type="entry name" value="SAM-dependent_MTases_sf"/>
</dbReference>
<dbReference type="OrthoDB" id="4418812at2759"/>
<evidence type="ECO:0000313" key="9">
    <source>
        <dbReference type="EMBL" id="CAB9500408.1"/>
    </source>
</evidence>
<evidence type="ECO:0000256" key="6">
    <source>
        <dbReference type="SAM" id="MobiDB-lite"/>
    </source>
</evidence>
<keyword evidence="4 5" id="KW-0694">RNA-binding</keyword>
<dbReference type="EMBL" id="CAICTM010000082">
    <property type="protein sequence ID" value="CAB9500408.1"/>
    <property type="molecule type" value="Genomic_DNA"/>
</dbReference>
<feature type="chain" id="PRO_5040208099" evidence="7">
    <location>
        <begin position="26"/>
        <end position="550"/>
    </location>
</feature>
<evidence type="ECO:0000259" key="8">
    <source>
        <dbReference type="PROSITE" id="PS51686"/>
    </source>
</evidence>
<gene>
    <name evidence="9" type="ORF">SEMRO_83_G044310.1</name>
</gene>
<dbReference type="InterPro" id="IPR006027">
    <property type="entry name" value="NusB_RsmB_TIM44"/>
</dbReference>
<dbReference type="GO" id="GO:0070475">
    <property type="term" value="P:rRNA base methylation"/>
    <property type="evidence" value="ECO:0007669"/>
    <property type="project" value="TreeGrafter"/>
</dbReference>
<dbReference type="InterPro" id="IPR035926">
    <property type="entry name" value="NusB-like_sf"/>
</dbReference>
<dbReference type="Proteomes" id="UP001153069">
    <property type="component" value="Unassembled WGS sequence"/>
</dbReference>
<dbReference type="Pfam" id="PF01029">
    <property type="entry name" value="NusB"/>
    <property type="match status" value="1"/>
</dbReference>
<dbReference type="PANTHER" id="PTHR22807:SF30">
    <property type="entry name" value="28S RRNA (CYTOSINE(4447)-C(5))-METHYLTRANSFERASE-RELATED"/>
    <property type="match status" value="1"/>
</dbReference>
<dbReference type="GO" id="GO:0006355">
    <property type="term" value="P:regulation of DNA-templated transcription"/>
    <property type="evidence" value="ECO:0007669"/>
    <property type="project" value="InterPro"/>
</dbReference>
<feature type="compositionally biased region" description="Basic and acidic residues" evidence="6">
    <location>
        <begin position="49"/>
        <end position="71"/>
    </location>
</feature>
<evidence type="ECO:0000256" key="3">
    <source>
        <dbReference type="ARBA" id="ARBA00022691"/>
    </source>
</evidence>
<comment type="caution">
    <text evidence="9">The sequence shown here is derived from an EMBL/GenBank/DDBJ whole genome shotgun (WGS) entry which is preliminary data.</text>
</comment>
<comment type="similarity">
    <text evidence="5">Belongs to the class I-like SAM-binding methyltransferase superfamily. RsmB/NOP family.</text>
</comment>
<organism evidence="9 10">
    <name type="scientific">Seminavis robusta</name>
    <dbReference type="NCBI Taxonomy" id="568900"/>
    <lineage>
        <taxon>Eukaryota</taxon>
        <taxon>Sar</taxon>
        <taxon>Stramenopiles</taxon>
        <taxon>Ochrophyta</taxon>
        <taxon>Bacillariophyta</taxon>
        <taxon>Bacillariophyceae</taxon>
        <taxon>Bacillariophycidae</taxon>
        <taxon>Naviculales</taxon>
        <taxon>Naviculaceae</taxon>
        <taxon>Seminavis</taxon>
    </lineage>
</organism>
<dbReference type="SUPFAM" id="SSF53335">
    <property type="entry name" value="S-adenosyl-L-methionine-dependent methyltransferases"/>
    <property type="match status" value="1"/>
</dbReference>
<sequence length="550" mass="61458">MRRTKELSVILLSLPLGLLPHLISSFDLHLINPLYRSRSFVPQSLHSTRSSDNDQKQRQDISSKSGKDSTENVRLVKNNKASPGVVNARYVAVMALLAASSSEAFSLRRLEQDQNYLQLEIRDRRFARMLVATVERRKGQIDKILKHCITSNTSKRTTPKQQNAMDAESMVYAALQIGVVQLIFLQTPPHAAVKETVDVLRMNRRIKVSKSKISLVNAVLRRVHREAQELDSITSPIDNIAPWLRQEWLESWGPEKLNAITEAAMTESPVYISVNNNNQETQDDMLQSTLEAFLQTAARNNRPVSHWPLYQEGHWWVQDAAATLPALALYNSLLDKKHKQEINSDSIAPNDMTVVDLCAAPGGKTAQLLSLGFPSVTAVEISSRRARQLQTNLERLGLKCQVDVADGTTWMPPQSSKKIAGVLLDAPCSATGTASRRPDVLRKSKRDVKQLLETQYRLATHCIDNLLEPGGILVYATCSLLKQESEDQVQKLLDNEEASCRVKTIPFQQGEIPGFDQAIDEHGHLRVIPGTLPGKLSTCDGFFVARLQKQ</sequence>
<keyword evidence="10" id="KW-1185">Reference proteome</keyword>
<dbReference type="GO" id="GO:0009383">
    <property type="term" value="F:rRNA (cytosine-C5-)-methyltransferase activity"/>
    <property type="evidence" value="ECO:0007669"/>
    <property type="project" value="TreeGrafter"/>
</dbReference>
<dbReference type="InterPro" id="IPR001678">
    <property type="entry name" value="MeTrfase_RsmB-F_NOP2_dom"/>
</dbReference>
<dbReference type="SUPFAM" id="SSF48013">
    <property type="entry name" value="NusB-like"/>
    <property type="match status" value="1"/>
</dbReference>
<dbReference type="Gene3D" id="3.40.50.150">
    <property type="entry name" value="Vaccinia Virus protein VP39"/>
    <property type="match status" value="1"/>
</dbReference>
<dbReference type="InterPro" id="IPR049560">
    <property type="entry name" value="MeTrfase_RsmB-F_NOP2_cat"/>
</dbReference>
<evidence type="ECO:0000256" key="7">
    <source>
        <dbReference type="SAM" id="SignalP"/>
    </source>
</evidence>
<proteinExistence type="inferred from homology"/>
<feature type="active site" description="Nucleophile" evidence="5">
    <location>
        <position position="478"/>
    </location>
</feature>
<dbReference type="Gene3D" id="1.10.940.10">
    <property type="entry name" value="NusB-like"/>
    <property type="match status" value="1"/>
</dbReference>
<reference evidence="9" key="1">
    <citation type="submission" date="2020-06" db="EMBL/GenBank/DDBJ databases">
        <authorList>
            <consortium name="Plant Systems Biology data submission"/>
        </authorList>
    </citation>
    <scope>NUCLEOTIDE SEQUENCE</scope>
    <source>
        <strain evidence="9">D6</strain>
    </source>
</reference>
<dbReference type="PRINTS" id="PR02008">
    <property type="entry name" value="RCMTFAMILY"/>
</dbReference>
<keyword evidence="1 5" id="KW-0489">Methyltransferase</keyword>